<feature type="compositionally biased region" description="Polar residues" evidence="1">
    <location>
        <begin position="208"/>
        <end position="217"/>
    </location>
</feature>
<sequence length="217" mass="25375">MRDYSIKECLFAKKRTRSYQRKGYKLQPALGVSKEVFNDLKSHARKGLTLFKFNMKETFRQQELRKRQAMFPHMLEEFPELLTKQRYPRLWVIDVLTKYCFDNRRAYQLKKARSRGTGTKIRNTCNRSLSPPPSAQRPPALFTPGDEEEDPESESEDEKLLQAMLKLLKKKPKYASRLGLKRKAVSTRDEDGEDEEPPRAQRRLATMGSVSQGEDEN</sequence>
<name>A0A4Q2CWY5_9AGAR</name>
<proteinExistence type="predicted"/>
<dbReference type="AlphaFoldDB" id="A0A4Q2CWY5"/>
<evidence type="ECO:0000256" key="1">
    <source>
        <dbReference type="SAM" id="MobiDB-lite"/>
    </source>
</evidence>
<keyword evidence="3" id="KW-1185">Reference proteome</keyword>
<accession>A0A4Q2CWY5</accession>
<feature type="region of interest" description="Disordered" evidence="1">
    <location>
        <begin position="178"/>
        <end position="217"/>
    </location>
</feature>
<feature type="compositionally biased region" description="Acidic residues" evidence="1">
    <location>
        <begin position="145"/>
        <end position="157"/>
    </location>
</feature>
<feature type="compositionally biased region" description="Polar residues" evidence="1">
    <location>
        <begin position="116"/>
        <end position="129"/>
    </location>
</feature>
<protein>
    <submittedName>
        <fullName evidence="2">Uncharacterized protein</fullName>
    </submittedName>
</protein>
<dbReference type="EMBL" id="SDEE01002129">
    <property type="protein sequence ID" value="RXW11253.1"/>
    <property type="molecule type" value="Genomic_DNA"/>
</dbReference>
<gene>
    <name evidence="2" type="ORF">EST38_g14602</name>
</gene>
<evidence type="ECO:0000313" key="2">
    <source>
        <dbReference type="EMBL" id="RXW11253.1"/>
    </source>
</evidence>
<dbReference type="Proteomes" id="UP000290288">
    <property type="component" value="Unassembled WGS sequence"/>
</dbReference>
<reference evidence="2 3" key="1">
    <citation type="submission" date="2019-01" db="EMBL/GenBank/DDBJ databases">
        <title>Draft genome sequence of Psathyrella aberdarensis IHI B618.</title>
        <authorList>
            <person name="Buettner E."/>
            <person name="Kellner H."/>
        </authorList>
    </citation>
    <scope>NUCLEOTIDE SEQUENCE [LARGE SCALE GENOMIC DNA]</scope>
    <source>
        <strain evidence="2 3">IHI B618</strain>
    </source>
</reference>
<comment type="caution">
    <text evidence="2">The sequence shown here is derived from an EMBL/GenBank/DDBJ whole genome shotgun (WGS) entry which is preliminary data.</text>
</comment>
<feature type="region of interest" description="Disordered" evidence="1">
    <location>
        <begin position="111"/>
        <end position="158"/>
    </location>
</feature>
<dbReference type="OrthoDB" id="3271097at2759"/>
<organism evidence="2 3">
    <name type="scientific">Candolleomyces aberdarensis</name>
    <dbReference type="NCBI Taxonomy" id="2316362"/>
    <lineage>
        <taxon>Eukaryota</taxon>
        <taxon>Fungi</taxon>
        <taxon>Dikarya</taxon>
        <taxon>Basidiomycota</taxon>
        <taxon>Agaricomycotina</taxon>
        <taxon>Agaricomycetes</taxon>
        <taxon>Agaricomycetidae</taxon>
        <taxon>Agaricales</taxon>
        <taxon>Agaricineae</taxon>
        <taxon>Psathyrellaceae</taxon>
        <taxon>Candolleomyces</taxon>
    </lineage>
</organism>
<evidence type="ECO:0000313" key="3">
    <source>
        <dbReference type="Proteomes" id="UP000290288"/>
    </source>
</evidence>